<dbReference type="HOGENOM" id="CLU_150646_12_4_7"/>
<dbReference type="SMART" id="SM00899">
    <property type="entry name" value="FeoA"/>
    <property type="match status" value="1"/>
</dbReference>
<sequence>MLLSQLKEGESARVVRVGGQGPFRRRIMEMGIVQGTDLHVEKYAPLKDPLEILVKGYHVSLRVEEAALITVEKIPDNG</sequence>
<dbReference type="InterPro" id="IPR008988">
    <property type="entry name" value="Transcriptional_repressor_C"/>
</dbReference>
<keyword evidence="1" id="KW-0408">Iron</keyword>
<reference evidence="3 4" key="1">
    <citation type="submission" date="2007-10" db="EMBL/GenBank/DDBJ databases">
        <title>Complete sequence of Desulfococcus oleovorans Hxd3.</title>
        <authorList>
            <consortium name="US DOE Joint Genome Institute"/>
            <person name="Copeland A."/>
            <person name="Lucas S."/>
            <person name="Lapidus A."/>
            <person name="Barry K."/>
            <person name="Glavina del Rio T."/>
            <person name="Dalin E."/>
            <person name="Tice H."/>
            <person name="Pitluck S."/>
            <person name="Kiss H."/>
            <person name="Brettin T."/>
            <person name="Bruce D."/>
            <person name="Detter J.C."/>
            <person name="Han C."/>
            <person name="Schmutz J."/>
            <person name="Larimer F."/>
            <person name="Land M."/>
            <person name="Hauser L."/>
            <person name="Kyrpides N."/>
            <person name="Kim E."/>
            <person name="Wawrik B."/>
            <person name="Richardson P."/>
        </authorList>
    </citation>
    <scope>NUCLEOTIDE SEQUENCE [LARGE SCALE GENOMIC DNA]</scope>
    <source>
        <strain evidence="4">DSM 6200 / JCM 39069 / Hxd3</strain>
    </source>
</reference>
<dbReference type="GO" id="GO:0046914">
    <property type="term" value="F:transition metal ion binding"/>
    <property type="evidence" value="ECO:0007669"/>
    <property type="project" value="InterPro"/>
</dbReference>
<dbReference type="EMBL" id="CP000859">
    <property type="protein sequence ID" value="ABW66153.1"/>
    <property type="molecule type" value="Genomic_DNA"/>
</dbReference>
<dbReference type="KEGG" id="dol:Dole_0343"/>
<feature type="domain" description="Ferrous iron transporter FeoA-like" evidence="2">
    <location>
        <begin position="1"/>
        <end position="73"/>
    </location>
</feature>
<dbReference type="AlphaFoldDB" id="A8ZSY9"/>
<dbReference type="Proteomes" id="UP000008561">
    <property type="component" value="Chromosome"/>
</dbReference>
<gene>
    <name evidence="3" type="ordered locus">Dole_0343</name>
</gene>
<dbReference type="InterPro" id="IPR007167">
    <property type="entry name" value="Fe-transptr_FeoA-like"/>
</dbReference>
<evidence type="ECO:0000313" key="3">
    <source>
        <dbReference type="EMBL" id="ABW66153.1"/>
    </source>
</evidence>
<dbReference type="Gene3D" id="2.30.30.90">
    <property type="match status" value="1"/>
</dbReference>
<dbReference type="RefSeq" id="WP_012173772.1">
    <property type="nucleotide sequence ID" value="NC_009943.1"/>
</dbReference>
<protein>
    <submittedName>
        <fullName evidence="3">FeoA family protein</fullName>
    </submittedName>
</protein>
<evidence type="ECO:0000313" key="4">
    <source>
        <dbReference type="Proteomes" id="UP000008561"/>
    </source>
</evidence>
<name>A8ZSY9_DESOH</name>
<dbReference type="InterPro" id="IPR052713">
    <property type="entry name" value="FeoA"/>
</dbReference>
<accession>A8ZSY9</accession>
<organism evidence="3 4">
    <name type="scientific">Desulfosudis oleivorans (strain DSM 6200 / JCM 39069 / Hxd3)</name>
    <name type="common">Desulfococcus oleovorans</name>
    <dbReference type="NCBI Taxonomy" id="96561"/>
    <lineage>
        <taxon>Bacteria</taxon>
        <taxon>Pseudomonadati</taxon>
        <taxon>Thermodesulfobacteriota</taxon>
        <taxon>Desulfobacteria</taxon>
        <taxon>Desulfobacterales</taxon>
        <taxon>Desulfosudaceae</taxon>
        <taxon>Desulfosudis</taxon>
    </lineage>
</organism>
<dbReference type="STRING" id="96561.Dole_0343"/>
<dbReference type="OrthoDB" id="9811076at2"/>
<dbReference type="Pfam" id="PF04023">
    <property type="entry name" value="FeoA"/>
    <property type="match status" value="1"/>
</dbReference>
<keyword evidence="4" id="KW-1185">Reference proteome</keyword>
<proteinExistence type="predicted"/>
<dbReference type="PANTHER" id="PTHR42954:SF2">
    <property type="entry name" value="FE(2+) TRANSPORT PROTEIN A"/>
    <property type="match status" value="1"/>
</dbReference>
<dbReference type="eggNOG" id="COG1918">
    <property type="taxonomic scope" value="Bacteria"/>
</dbReference>
<dbReference type="InterPro" id="IPR038157">
    <property type="entry name" value="FeoA_core_dom"/>
</dbReference>
<evidence type="ECO:0000256" key="1">
    <source>
        <dbReference type="ARBA" id="ARBA00023004"/>
    </source>
</evidence>
<dbReference type="SUPFAM" id="SSF50037">
    <property type="entry name" value="C-terminal domain of transcriptional repressors"/>
    <property type="match status" value="1"/>
</dbReference>
<dbReference type="PANTHER" id="PTHR42954">
    <property type="entry name" value="FE(2+) TRANSPORT PROTEIN A"/>
    <property type="match status" value="1"/>
</dbReference>
<evidence type="ECO:0000259" key="2">
    <source>
        <dbReference type="SMART" id="SM00899"/>
    </source>
</evidence>